<organism evidence="1 2">
    <name type="scientific">Dissostichus mawsoni</name>
    <name type="common">Antarctic cod</name>
    <dbReference type="NCBI Taxonomy" id="36200"/>
    <lineage>
        <taxon>Eukaryota</taxon>
        <taxon>Metazoa</taxon>
        <taxon>Chordata</taxon>
        <taxon>Craniata</taxon>
        <taxon>Vertebrata</taxon>
        <taxon>Euteleostomi</taxon>
        <taxon>Actinopterygii</taxon>
        <taxon>Neopterygii</taxon>
        <taxon>Teleostei</taxon>
        <taxon>Neoteleostei</taxon>
        <taxon>Acanthomorphata</taxon>
        <taxon>Eupercaria</taxon>
        <taxon>Perciformes</taxon>
        <taxon>Notothenioidei</taxon>
        <taxon>Nototheniidae</taxon>
        <taxon>Dissostichus</taxon>
    </lineage>
</organism>
<accession>A0A7J5XCT6</accession>
<evidence type="ECO:0000313" key="1">
    <source>
        <dbReference type="EMBL" id="KAF3834367.1"/>
    </source>
</evidence>
<comment type="caution">
    <text evidence="1">The sequence shown here is derived from an EMBL/GenBank/DDBJ whole genome shotgun (WGS) entry which is preliminary data.</text>
</comment>
<evidence type="ECO:0000313" key="2">
    <source>
        <dbReference type="Proteomes" id="UP000518266"/>
    </source>
</evidence>
<sequence length="83" mass="9595">MCKVKVFSYQRSSGKRVDFQIIIIPGSMSLHWKVLSDPEMMLLQDTIDPLQESDCLELTFISRLSNTLRTSLKPDNEDQLYCP</sequence>
<reference evidence="1 2" key="1">
    <citation type="submission" date="2020-03" db="EMBL/GenBank/DDBJ databases">
        <title>Dissostichus mawsoni Genome sequencing and assembly.</title>
        <authorList>
            <person name="Park H."/>
        </authorList>
    </citation>
    <scope>NUCLEOTIDE SEQUENCE [LARGE SCALE GENOMIC DNA]</scope>
    <source>
        <strain evidence="1">DM0001</strain>
        <tissue evidence="1">Muscle</tissue>
    </source>
</reference>
<keyword evidence="2" id="KW-1185">Reference proteome</keyword>
<name>A0A7J5XCT6_DISMA</name>
<gene>
    <name evidence="1" type="ORF">F7725_025571</name>
</gene>
<dbReference type="EMBL" id="JAAKFY010000026">
    <property type="protein sequence ID" value="KAF3834367.1"/>
    <property type="molecule type" value="Genomic_DNA"/>
</dbReference>
<dbReference type="Proteomes" id="UP000518266">
    <property type="component" value="Unassembled WGS sequence"/>
</dbReference>
<dbReference type="AlphaFoldDB" id="A0A7J5XCT6"/>
<protein>
    <submittedName>
        <fullName evidence="1">Uncharacterized protein</fullName>
    </submittedName>
</protein>
<proteinExistence type="predicted"/>